<reference evidence="3 4" key="1">
    <citation type="submission" date="2024-01" db="EMBL/GenBank/DDBJ databases">
        <title>A draft genome for the cacao thread blight pathogen Marasmiellus scandens.</title>
        <authorList>
            <person name="Baruah I.K."/>
            <person name="Leung J."/>
            <person name="Bukari Y."/>
            <person name="Amoako-Attah I."/>
            <person name="Meinhardt L.W."/>
            <person name="Bailey B.A."/>
            <person name="Cohen S.P."/>
        </authorList>
    </citation>
    <scope>NUCLEOTIDE SEQUENCE [LARGE SCALE GENOMIC DNA]</scope>
    <source>
        <strain evidence="3 4">GH-19</strain>
    </source>
</reference>
<dbReference type="EMBL" id="JBANRG010000016">
    <property type="protein sequence ID" value="KAK7459666.1"/>
    <property type="molecule type" value="Genomic_DNA"/>
</dbReference>
<protein>
    <recommendedName>
        <fullName evidence="2">DUF6534 domain-containing protein</fullName>
    </recommendedName>
</protein>
<evidence type="ECO:0000313" key="3">
    <source>
        <dbReference type="EMBL" id="KAK7459666.1"/>
    </source>
</evidence>
<feature type="transmembrane region" description="Helical" evidence="1">
    <location>
        <begin position="90"/>
        <end position="110"/>
    </location>
</feature>
<keyword evidence="4" id="KW-1185">Reference proteome</keyword>
<dbReference type="InterPro" id="IPR045339">
    <property type="entry name" value="DUF6534"/>
</dbReference>
<organism evidence="3 4">
    <name type="scientific">Marasmiellus scandens</name>
    <dbReference type="NCBI Taxonomy" id="2682957"/>
    <lineage>
        <taxon>Eukaryota</taxon>
        <taxon>Fungi</taxon>
        <taxon>Dikarya</taxon>
        <taxon>Basidiomycota</taxon>
        <taxon>Agaricomycotina</taxon>
        <taxon>Agaricomycetes</taxon>
        <taxon>Agaricomycetidae</taxon>
        <taxon>Agaricales</taxon>
        <taxon>Marasmiineae</taxon>
        <taxon>Omphalotaceae</taxon>
        <taxon>Marasmiellus</taxon>
    </lineage>
</organism>
<evidence type="ECO:0000259" key="2">
    <source>
        <dbReference type="Pfam" id="PF20152"/>
    </source>
</evidence>
<feature type="transmembrane region" description="Helical" evidence="1">
    <location>
        <begin position="231"/>
        <end position="252"/>
    </location>
</feature>
<keyword evidence="1" id="KW-0812">Transmembrane</keyword>
<feature type="transmembrane region" description="Helical" evidence="1">
    <location>
        <begin position="20"/>
        <end position="39"/>
    </location>
</feature>
<proteinExistence type="predicted"/>
<gene>
    <name evidence="3" type="ORF">VKT23_009647</name>
</gene>
<feature type="domain" description="DUF6534" evidence="2">
    <location>
        <begin position="171"/>
        <end position="256"/>
    </location>
</feature>
<feature type="transmembrane region" description="Helical" evidence="1">
    <location>
        <begin position="122"/>
        <end position="141"/>
    </location>
</feature>
<keyword evidence="1" id="KW-0472">Membrane</keyword>
<evidence type="ECO:0000256" key="1">
    <source>
        <dbReference type="SAM" id="Phobius"/>
    </source>
</evidence>
<feature type="transmembrane region" description="Helical" evidence="1">
    <location>
        <begin position="51"/>
        <end position="70"/>
    </location>
</feature>
<sequence>MSGLPPNTNLGPTLGAVEVGVLVATVLYGTVLVQTYNYFHGQFQDRTSIKLLVVFLCLLETVDTGFLWAYLYSRTVDHFGNSEILQQSYWALACSVPVANLVVFIVQLFFAYRVYKVSTKRIYPIICIPASMFRLAMGFAIAVTMTMESLSMSEYVIKFKWLMVVALSVGAAVDISNTVALYVCLQMRTGVQPGTQRILDKLVLWTIETALLTSLCGVLEVVLMATSDQNLLWIFFFFQTPKLYSNALLASLNGRALLQNIRQAVSVNTDSRSFQAGRRTNVEVRIDVDVDTGEPTTPNRVHFLKTSTSDEGMDRGMELHSMSLPGKDSVTPNGSIYDAESLARGRTTVI</sequence>
<feature type="transmembrane region" description="Helical" evidence="1">
    <location>
        <begin position="161"/>
        <end position="182"/>
    </location>
</feature>
<dbReference type="PANTHER" id="PTHR40465">
    <property type="entry name" value="CHROMOSOME 1, WHOLE GENOME SHOTGUN SEQUENCE"/>
    <property type="match status" value="1"/>
</dbReference>
<comment type="caution">
    <text evidence="3">The sequence shown here is derived from an EMBL/GenBank/DDBJ whole genome shotgun (WGS) entry which is preliminary data.</text>
</comment>
<evidence type="ECO:0000313" key="4">
    <source>
        <dbReference type="Proteomes" id="UP001498398"/>
    </source>
</evidence>
<dbReference type="PANTHER" id="PTHR40465:SF1">
    <property type="entry name" value="DUF6534 DOMAIN-CONTAINING PROTEIN"/>
    <property type="match status" value="1"/>
</dbReference>
<keyword evidence="1" id="KW-1133">Transmembrane helix</keyword>
<dbReference type="Proteomes" id="UP001498398">
    <property type="component" value="Unassembled WGS sequence"/>
</dbReference>
<accession>A0ABR1JJ04</accession>
<feature type="transmembrane region" description="Helical" evidence="1">
    <location>
        <begin position="202"/>
        <end position="225"/>
    </location>
</feature>
<dbReference type="Pfam" id="PF20152">
    <property type="entry name" value="DUF6534"/>
    <property type="match status" value="1"/>
</dbReference>
<name>A0ABR1JJ04_9AGAR</name>